<keyword evidence="7" id="KW-1185">Reference proteome</keyword>
<evidence type="ECO:0000256" key="2">
    <source>
        <dbReference type="ARBA" id="ARBA00022525"/>
    </source>
</evidence>
<dbReference type="EMBL" id="KB201487">
    <property type="protein sequence ID" value="ESO96328.1"/>
    <property type="molecule type" value="Genomic_DNA"/>
</dbReference>
<proteinExistence type="predicted"/>
<dbReference type="InterPro" id="IPR036880">
    <property type="entry name" value="Kunitz_BPTI_sf"/>
</dbReference>
<dbReference type="GO" id="GO:0048019">
    <property type="term" value="F:receptor antagonist activity"/>
    <property type="evidence" value="ECO:0007669"/>
    <property type="project" value="TreeGrafter"/>
</dbReference>
<evidence type="ECO:0000256" key="4">
    <source>
        <dbReference type="ARBA" id="ARBA00023157"/>
    </source>
</evidence>
<dbReference type="AlphaFoldDB" id="V3ZXT0"/>
<dbReference type="PRINTS" id="PR00759">
    <property type="entry name" value="BASICPTASE"/>
</dbReference>
<dbReference type="InterPro" id="IPR020901">
    <property type="entry name" value="Prtase_inh_Kunz-CS"/>
</dbReference>
<dbReference type="GO" id="GO:0005615">
    <property type="term" value="C:extracellular space"/>
    <property type="evidence" value="ECO:0007669"/>
    <property type="project" value="TreeGrafter"/>
</dbReference>
<feature type="non-terminal residue" evidence="6">
    <location>
        <position position="1"/>
    </location>
</feature>
<gene>
    <name evidence="6" type="ORF">LOTGIDRAFT_100969</name>
</gene>
<dbReference type="GeneID" id="20229533"/>
<dbReference type="PANTHER" id="PTHR45938">
    <property type="entry name" value="ACP24A4-RELATED"/>
    <property type="match status" value="1"/>
</dbReference>
<comment type="subcellular location">
    <subcellularLocation>
        <location evidence="1">Secreted</location>
    </subcellularLocation>
</comment>
<dbReference type="Pfam" id="PF00014">
    <property type="entry name" value="Kunitz_BPTI"/>
    <property type="match status" value="1"/>
</dbReference>
<dbReference type="PROSITE" id="PS50279">
    <property type="entry name" value="BPTI_KUNITZ_2"/>
    <property type="match status" value="1"/>
</dbReference>
<dbReference type="SUPFAM" id="SSF57362">
    <property type="entry name" value="BPTI-like"/>
    <property type="match status" value="1"/>
</dbReference>
<reference evidence="6 7" key="1">
    <citation type="journal article" date="2013" name="Nature">
        <title>Insights into bilaterian evolution from three spiralian genomes.</title>
        <authorList>
            <person name="Simakov O."/>
            <person name="Marletaz F."/>
            <person name="Cho S.J."/>
            <person name="Edsinger-Gonzales E."/>
            <person name="Havlak P."/>
            <person name="Hellsten U."/>
            <person name="Kuo D.H."/>
            <person name="Larsson T."/>
            <person name="Lv J."/>
            <person name="Arendt D."/>
            <person name="Savage R."/>
            <person name="Osoegawa K."/>
            <person name="de Jong P."/>
            <person name="Grimwood J."/>
            <person name="Chapman J.A."/>
            <person name="Shapiro H."/>
            <person name="Aerts A."/>
            <person name="Otillar R.P."/>
            <person name="Terry A.Y."/>
            <person name="Boore J.L."/>
            <person name="Grigoriev I.V."/>
            <person name="Lindberg D.R."/>
            <person name="Seaver E.C."/>
            <person name="Weisblat D.A."/>
            <person name="Putnam N.H."/>
            <person name="Rokhsar D.S."/>
        </authorList>
    </citation>
    <scope>NUCLEOTIDE SEQUENCE [LARGE SCALE GENOMIC DNA]</scope>
</reference>
<dbReference type="InterPro" id="IPR002223">
    <property type="entry name" value="Kunitz_BPTI"/>
</dbReference>
<organism evidence="6 7">
    <name type="scientific">Lottia gigantea</name>
    <name type="common">Giant owl limpet</name>
    <dbReference type="NCBI Taxonomy" id="225164"/>
    <lineage>
        <taxon>Eukaryota</taxon>
        <taxon>Metazoa</taxon>
        <taxon>Spiralia</taxon>
        <taxon>Lophotrochozoa</taxon>
        <taxon>Mollusca</taxon>
        <taxon>Gastropoda</taxon>
        <taxon>Patellogastropoda</taxon>
        <taxon>Lottioidea</taxon>
        <taxon>Lottiidae</taxon>
        <taxon>Lottia</taxon>
    </lineage>
</organism>
<evidence type="ECO:0000313" key="6">
    <source>
        <dbReference type="EMBL" id="ESO96328.1"/>
    </source>
</evidence>
<sequence>LDVCSLDSNPGRLCSNWTIYWAFNSTSRRCQRFYYGGCDGNGNRFENQAECRLKCF</sequence>
<dbReference type="GO" id="GO:0004867">
    <property type="term" value="F:serine-type endopeptidase inhibitor activity"/>
    <property type="evidence" value="ECO:0007669"/>
    <property type="project" value="InterPro"/>
</dbReference>
<protein>
    <recommendedName>
        <fullName evidence="5">BPTI/Kunitz inhibitor domain-containing protein</fullName>
    </recommendedName>
</protein>
<keyword evidence="2" id="KW-0964">Secreted</keyword>
<feature type="non-terminal residue" evidence="6">
    <location>
        <position position="56"/>
    </location>
</feature>
<evidence type="ECO:0000259" key="5">
    <source>
        <dbReference type="PROSITE" id="PS50279"/>
    </source>
</evidence>
<accession>V3ZXT0</accession>
<evidence type="ECO:0000256" key="3">
    <source>
        <dbReference type="ARBA" id="ARBA00022729"/>
    </source>
</evidence>
<keyword evidence="4" id="KW-1015">Disulfide bond</keyword>
<evidence type="ECO:0000313" key="7">
    <source>
        <dbReference type="Proteomes" id="UP000030746"/>
    </source>
</evidence>
<dbReference type="OrthoDB" id="5950222at2759"/>
<name>V3ZXT0_LOTGI</name>
<dbReference type="OMA" id="AYFERWF"/>
<evidence type="ECO:0000256" key="1">
    <source>
        <dbReference type="ARBA" id="ARBA00004613"/>
    </source>
</evidence>
<dbReference type="PROSITE" id="PS00280">
    <property type="entry name" value="BPTI_KUNITZ_1"/>
    <property type="match status" value="1"/>
</dbReference>
<feature type="domain" description="BPTI/Kunitz inhibitor" evidence="5">
    <location>
        <begin position="4"/>
        <end position="55"/>
    </location>
</feature>
<dbReference type="FunFam" id="4.10.410.10:FF:000020">
    <property type="entry name" value="Collagen, type VI, alpha 3"/>
    <property type="match status" value="1"/>
</dbReference>
<dbReference type="RefSeq" id="XP_009052985.1">
    <property type="nucleotide sequence ID" value="XM_009054737.1"/>
</dbReference>
<dbReference type="KEGG" id="lgi:LOTGIDRAFT_100969"/>
<dbReference type="CTD" id="20229533"/>
<dbReference type="SMART" id="SM00131">
    <property type="entry name" value="KU"/>
    <property type="match status" value="1"/>
</dbReference>
<dbReference type="PANTHER" id="PTHR45938:SF11">
    <property type="entry name" value="WAP, KAZAL, IMMUNOGLOBULIN, KUNITZ AND NTR DOMAIN-CONTAINING PROTEIN 2-LIKE"/>
    <property type="match status" value="1"/>
</dbReference>
<keyword evidence="3" id="KW-0732">Signal</keyword>
<dbReference type="Proteomes" id="UP000030746">
    <property type="component" value="Unassembled WGS sequence"/>
</dbReference>
<dbReference type="GO" id="GO:0050431">
    <property type="term" value="F:transforming growth factor beta binding"/>
    <property type="evidence" value="ECO:0007669"/>
    <property type="project" value="TreeGrafter"/>
</dbReference>
<dbReference type="Gene3D" id="4.10.410.10">
    <property type="entry name" value="Pancreatic trypsin inhibitor Kunitz domain"/>
    <property type="match status" value="1"/>
</dbReference>